<dbReference type="Proteomes" id="UP001438707">
    <property type="component" value="Unassembled WGS sequence"/>
</dbReference>
<reference evidence="1 2" key="1">
    <citation type="journal article" date="2024" name="Nat. Commun.">
        <title>Phylogenomics reveals the evolutionary origins of lichenization in chlorophyte algae.</title>
        <authorList>
            <person name="Puginier C."/>
            <person name="Libourel C."/>
            <person name="Otte J."/>
            <person name="Skaloud P."/>
            <person name="Haon M."/>
            <person name="Grisel S."/>
            <person name="Petersen M."/>
            <person name="Berrin J.G."/>
            <person name="Delaux P.M."/>
            <person name="Dal Grande F."/>
            <person name="Keller J."/>
        </authorList>
    </citation>
    <scope>NUCLEOTIDE SEQUENCE [LARGE SCALE GENOMIC DNA]</scope>
    <source>
        <strain evidence="1 2">SAG 2145</strain>
    </source>
</reference>
<accession>A0AAW1PV53</accession>
<dbReference type="PANTHER" id="PTHR36342:SF1">
    <property type="entry name" value="PTB DOMAIN ENGULFMENT ADAPTER"/>
    <property type="match status" value="1"/>
</dbReference>
<comment type="caution">
    <text evidence="1">The sequence shown here is derived from an EMBL/GenBank/DDBJ whole genome shotgun (WGS) entry which is preliminary data.</text>
</comment>
<evidence type="ECO:0000313" key="2">
    <source>
        <dbReference type="Proteomes" id="UP001438707"/>
    </source>
</evidence>
<dbReference type="AlphaFoldDB" id="A0AAW1PV53"/>
<protein>
    <recommendedName>
        <fullName evidence="3">LRAT domain-containing protein</fullName>
    </recommendedName>
</protein>
<name>A0AAW1PV53_9CHLO</name>
<organism evidence="1 2">
    <name type="scientific">Apatococcus lobatus</name>
    <dbReference type="NCBI Taxonomy" id="904363"/>
    <lineage>
        <taxon>Eukaryota</taxon>
        <taxon>Viridiplantae</taxon>
        <taxon>Chlorophyta</taxon>
        <taxon>core chlorophytes</taxon>
        <taxon>Trebouxiophyceae</taxon>
        <taxon>Chlorellales</taxon>
        <taxon>Chlorellaceae</taxon>
        <taxon>Apatococcus</taxon>
    </lineage>
</organism>
<proteinExistence type="predicted"/>
<dbReference type="PANTHER" id="PTHR36342">
    <property type="entry name" value="PTB DOMAIN ENGULFMENT ADAPTER"/>
    <property type="match status" value="1"/>
</dbReference>
<gene>
    <name evidence="1" type="ORF">WJX74_005440</name>
</gene>
<evidence type="ECO:0000313" key="1">
    <source>
        <dbReference type="EMBL" id="KAK9817556.1"/>
    </source>
</evidence>
<keyword evidence="2" id="KW-1185">Reference proteome</keyword>
<evidence type="ECO:0008006" key="3">
    <source>
        <dbReference type="Google" id="ProtNLM"/>
    </source>
</evidence>
<dbReference type="EMBL" id="JALJOS010000065">
    <property type="protein sequence ID" value="KAK9817556.1"/>
    <property type="molecule type" value="Genomic_DNA"/>
</dbReference>
<sequence length="379" mass="41451">MRRSASVPSLPVQPDFTSHIKLLEVYVVLRPFIEWGGDVFHSLPASFKQALQDLGVAHFLVAVRTPDGKLFRFDFGPAGGRDIVLPSSSRKKKCVPGEVREGKLAELPSSHMYVGKTTWSLQDIRSFNQLQQDNYQLNTNDCRHYVNNLVRQTTGVPGATTRLIRHHFQLQRQHCMRWNDRILAFGHHFTDVNNWPRILAAGKATLGLAILVSGRRAVPRLLPRARPAASKLLPAARARLASTRITKRPVYGFSAAAASYAAAINEVPLFREALILGTRISQGMYVAAYTAALAAANMTGSSLRSTQSLAGNAAAAAGAAAIAATRGAADRLHNQKQLAPVVARPTLAHPSPGLHPRRFQLPRLRRRPRNPAVFASVAL</sequence>